<dbReference type="GO" id="GO:0006974">
    <property type="term" value="P:DNA damage response"/>
    <property type="evidence" value="ECO:0007669"/>
    <property type="project" value="TreeGrafter"/>
</dbReference>
<sequence length="217" mass="22834">MSDVTVTVRGEHEERIPAEQGVVRVTVHVEGRDRGTVVEQLAALATPVRADLDSRQSAGALLRWTSSRANVWTERPWGPDGARLAPVQHASVEITATFTDPAALSAWVDDLARREGTQVDGVAWELGETTAAAARDRVSAAAVRDAVERATAYAAALGLHTVVPIAVADTGLLSPDSAPAAPRMLRATAVGGAESGMDLRPEDITVSASVEARFLAR</sequence>
<keyword evidence="2" id="KW-1185">Reference proteome</keyword>
<accession>A0A5N0TIA4</accession>
<reference evidence="2" key="1">
    <citation type="submission" date="2019-09" db="EMBL/GenBank/DDBJ databases">
        <title>Mumia zhuanghuii sp. nov. isolated from the intestinal contents of plateau pika (Ochotona curzoniae) in the Qinghai-Tibet plateau of China.</title>
        <authorList>
            <person name="Tian Z."/>
        </authorList>
    </citation>
    <scope>NUCLEOTIDE SEQUENCE [LARGE SCALE GENOMIC DNA]</scope>
    <source>
        <strain evidence="2">L-033</strain>
    </source>
</reference>
<evidence type="ECO:0000313" key="1">
    <source>
        <dbReference type="EMBL" id="KAA9134855.1"/>
    </source>
</evidence>
<dbReference type="EMBL" id="VYUY01000006">
    <property type="protein sequence ID" value="KAA9134855.1"/>
    <property type="molecule type" value="Genomic_DNA"/>
</dbReference>
<proteinExistence type="predicted"/>
<dbReference type="InterPro" id="IPR052022">
    <property type="entry name" value="26kDa_periplasmic_antigen"/>
</dbReference>
<dbReference type="PANTHER" id="PTHR34387">
    <property type="entry name" value="SLR1258 PROTEIN"/>
    <property type="match status" value="1"/>
</dbReference>
<dbReference type="Gene3D" id="3.30.70.2970">
    <property type="entry name" value="Protein of unknown function (DUF541), domain 2"/>
    <property type="match status" value="1"/>
</dbReference>
<dbReference type="AlphaFoldDB" id="A0A5N0TIA4"/>
<dbReference type="PANTHER" id="PTHR34387:SF2">
    <property type="entry name" value="SLR1258 PROTEIN"/>
    <property type="match status" value="1"/>
</dbReference>
<gene>
    <name evidence="1" type="ORF">F6B40_03930</name>
</gene>
<organism evidence="1 2">
    <name type="scientific">Microbacterium caowuchunii</name>
    <dbReference type="NCBI Taxonomy" id="2614638"/>
    <lineage>
        <taxon>Bacteria</taxon>
        <taxon>Bacillati</taxon>
        <taxon>Actinomycetota</taxon>
        <taxon>Actinomycetes</taxon>
        <taxon>Micrococcales</taxon>
        <taxon>Microbacteriaceae</taxon>
        <taxon>Microbacterium</taxon>
    </lineage>
</organism>
<evidence type="ECO:0000313" key="2">
    <source>
        <dbReference type="Proteomes" id="UP000326838"/>
    </source>
</evidence>
<dbReference type="Pfam" id="PF04402">
    <property type="entry name" value="SIMPL"/>
    <property type="match status" value="1"/>
</dbReference>
<dbReference type="InterPro" id="IPR007497">
    <property type="entry name" value="SIMPL/DUF541"/>
</dbReference>
<protein>
    <submittedName>
        <fullName evidence="1">SIMPL domain-containing protein</fullName>
    </submittedName>
</protein>
<dbReference type="RefSeq" id="WP_150892211.1">
    <property type="nucleotide sequence ID" value="NZ_VYUY01000006.1"/>
</dbReference>
<comment type="caution">
    <text evidence="1">The sequence shown here is derived from an EMBL/GenBank/DDBJ whole genome shotgun (WGS) entry which is preliminary data.</text>
</comment>
<name>A0A5N0TIA4_9MICO</name>
<dbReference type="Proteomes" id="UP000326838">
    <property type="component" value="Unassembled WGS sequence"/>
</dbReference>
<dbReference type="Gene3D" id="3.30.110.170">
    <property type="entry name" value="Protein of unknown function (DUF541), domain 1"/>
    <property type="match status" value="1"/>
</dbReference>